<proteinExistence type="predicted"/>
<name>A0A1H8HGS3_9RHOB</name>
<dbReference type="InterPro" id="IPR036390">
    <property type="entry name" value="WH_DNA-bd_sf"/>
</dbReference>
<evidence type="ECO:0000313" key="1">
    <source>
        <dbReference type="EMBL" id="SEN55239.1"/>
    </source>
</evidence>
<dbReference type="EMBL" id="FOBO01000020">
    <property type="protein sequence ID" value="SEN55239.1"/>
    <property type="molecule type" value="Genomic_DNA"/>
</dbReference>
<dbReference type="Proteomes" id="UP000182160">
    <property type="component" value="Unassembled WGS sequence"/>
</dbReference>
<dbReference type="Pfam" id="PF13730">
    <property type="entry name" value="HTH_36"/>
    <property type="match status" value="1"/>
</dbReference>
<protein>
    <submittedName>
        <fullName evidence="1">Helix-turn-helix domain-containing protein</fullName>
    </submittedName>
</protein>
<reference evidence="1 2" key="1">
    <citation type="submission" date="2016-10" db="EMBL/GenBank/DDBJ databases">
        <authorList>
            <person name="de Groot N.N."/>
        </authorList>
    </citation>
    <scope>NUCLEOTIDE SEQUENCE [LARGE SCALE GENOMIC DNA]</scope>
    <source>
        <strain evidence="1 2">DSM 11457</strain>
    </source>
</reference>
<gene>
    <name evidence="1" type="ORF">SAMN04488077_12029</name>
</gene>
<evidence type="ECO:0000313" key="2">
    <source>
        <dbReference type="Proteomes" id="UP000182160"/>
    </source>
</evidence>
<accession>A0A1H8HGS3</accession>
<dbReference type="SUPFAM" id="SSF46785">
    <property type="entry name" value="Winged helix' DNA-binding domain"/>
    <property type="match status" value="1"/>
</dbReference>
<dbReference type="InterPro" id="IPR036388">
    <property type="entry name" value="WH-like_DNA-bd_sf"/>
</dbReference>
<organism evidence="1 2">
    <name type="scientific">Roseovarius tolerans</name>
    <dbReference type="NCBI Taxonomy" id="74031"/>
    <lineage>
        <taxon>Bacteria</taxon>
        <taxon>Pseudomonadati</taxon>
        <taxon>Pseudomonadota</taxon>
        <taxon>Alphaproteobacteria</taxon>
        <taxon>Rhodobacterales</taxon>
        <taxon>Roseobacteraceae</taxon>
        <taxon>Roseovarius</taxon>
    </lineage>
</organism>
<dbReference type="Gene3D" id="1.10.10.10">
    <property type="entry name" value="Winged helix-like DNA-binding domain superfamily/Winged helix DNA-binding domain"/>
    <property type="match status" value="1"/>
</dbReference>
<sequence>MKSIGEVIQEKNIVIKGGDVFTQGGFTQVPNALLRAKGVSQGAKLVYAMLLSYAWHNNSCFPGQDRLADDLSISRQSVNTHIKELERKDYISIKRRGLGKPNTYTLFMTARGLQSTASNK</sequence>
<dbReference type="AlphaFoldDB" id="A0A1H8HGS3"/>